<accession>A0AB34FS34</accession>
<feature type="region of interest" description="Disordered" evidence="1">
    <location>
        <begin position="30"/>
        <end position="65"/>
    </location>
</feature>
<name>A0AB34FS34_9HYPO</name>
<evidence type="ECO:0000313" key="2">
    <source>
        <dbReference type="EMBL" id="KAJ6441167.1"/>
    </source>
</evidence>
<evidence type="ECO:0000313" key="3">
    <source>
        <dbReference type="Proteomes" id="UP001163105"/>
    </source>
</evidence>
<evidence type="ECO:0000256" key="1">
    <source>
        <dbReference type="SAM" id="MobiDB-lite"/>
    </source>
</evidence>
<gene>
    <name evidence="2" type="ORF">O9K51_06962</name>
</gene>
<reference evidence="2" key="1">
    <citation type="submission" date="2023-01" db="EMBL/GenBank/DDBJ databases">
        <title>The growth and conidiation of Purpureocillium lavendulum are regulated by nitrogen source and histone H3K14 acetylation.</title>
        <authorList>
            <person name="Tang P."/>
            <person name="Han J."/>
            <person name="Zhang C."/>
            <person name="Tang P."/>
            <person name="Qi F."/>
            <person name="Zhang K."/>
            <person name="Liang L."/>
        </authorList>
    </citation>
    <scope>NUCLEOTIDE SEQUENCE</scope>
    <source>
        <strain evidence="2">YMF1.00683</strain>
    </source>
</reference>
<comment type="caution">
    <text evidence="2">The sequence shown here is derived from an EMBL/GenBank/DDBJ whole genome shotgun (WGS) entry which is preliminary data.</text>
</comment>
<keyword evidence="3" id="KW-1185">Reference proteome</keyword>
<organism evidence="2 3">
    <name type="scientific">Purpureocillium lavendulum</name>
    <dbReference type="NCBI Taxonomy" id="1247861"/>
    <lineage>
        <taxon>Eukaryota</taxon>
        <taxon>Fungi</taxon>
        <taxon>Dikarya</taxon>
        <taxon>Ascomycota</taxon>
        <taxon>Pezizomycotina</taxon>
        <taxon>Sordariomycetes</taxon>
        <taxon>Hypocreomycetidae</taxon>
        <taxon>Hypocreales</taxon>
        <taxon>Ophiocordycipitaceae</taxon>
        <taxon>Purpureocillium</taxon>
    </lineage>
</organism>
<dbReference type="Proteomes" id="UP001163105">
    <property type="component" value="Unassembled WGS sequence"/>
</dbReference>
<protein>
    <submittedName>
        <fullName evidence="2">Uncharacterized protein</fullName>
    </submittedName>
</protein>
<dbReference type="EMBL" id="JAQHRD010000005">
    <property type="protein sequence ID" value="KAJ6441167.1"/>
    <property type="molecule type" value="Genomic_DNA"/>
</dbReference>
<proteinExistence type="predicted"/>
<dbReference type="AlphaFoldDB" id="A0AB34FS34"/>
<sequence length="65" mass="7556">MRPFCERHRRQGSPSAMDHRLRVCESLPGTKWAMKPPDQAPRDEPTKTTTTLHRNRTVPACRTEQ</sequence>